<accession>A0ABV8R5K7</accession>
<gene>
    <name evidence="1" type="ORF">ACFOWD_02055</name>
</gene>
<proteinExistence type="predicted"/>
<sequence length="56" mass="6903">MNNLFKPGDIVCTKVNPLKPLKVRLYARRIYYCDNFKFPEEKEEVFFERELKLYKK</sequence>
<dbReference type="EMBL" id="JBHSCY010000001">
    <property type="protein sequence ID" value="MFC4267675.1"/>
    <property type="molecule type" value="Genomic_DNA"/>
</dbReference>
<dbReference type="RefSeq" id="WP_377407694.1">
    <property type="nucleotide sequence ID" value="NZ_JBHSCY010000001.1"/>
</dbReference>
<name>A0ABV8R5K7_9FLAO</name>
<organism evidence="1 2">
    <name type="scientific">Polaribacter marinivivus</name>
    <dbReference type="NCBI Taxonomy" id="1524260"/>
    <lineage>
        <taxon>Bacteria</taxon>
        <taxon>Pseudomonadati</taxon>
        <taxon>Bacteroidota</taxon>
        <taxon>Flavobacteriia</taxon>
        <taxon>Flavobacteriales</taxon>
        <taxon>Flavobacteriaceae</taxon>
    </lineage>
</organism>
<comment type="caution">
    <text evidence="1">The sequence shown here is derived from an EMBL/GenBank/DDBJ whole genome shotgun (WGS) entry which is preliminary data.</text>
</comment>
<evidence type="ECO:0000313" key="1">
    <source>
        <dbReference type="EMBL" id="MFC4267675.1"/>
    </source>
</evidence>
<protein>
    <submittedName>
        <fullName evidence="1">Uncharacterized protein</fullName>
    </submittedName>
</protein>
<keyword evidence="2" id="KW-1185">Reference proteome</keyword>
<reference evidence="2" key="1">
    <citation type="journal article" date="2019" name="Int. J. Syst. Evol. Microbiol.">
        <title>The Global Catalogue of Microorganisms (GCM) 10K type strain sequencing project: providing services to taxonomists for standard genome sequencing and annotation.</title>
        <authorList>
            <consortium name="The Broad Institute Genomics Platform"/>
            <consortium name="The Broad Institute Genome Sequencing Center for Infectious Disease"/>
            <person name="Wu L."/>
            <person name="Ma J."/>
        </authorList>
    </citation>
    <scope>NUCLEOTIDE SEQUENCE [LARGE SCALE GENOMIC DNA]</scope>
    <source>
        <strain evidence="2">CECT 8655</strain>
    </source>
</reference>
<dbReference type="Proteomes" id="UP001595826">
    <property type="component" value="Unassembled WGS sequence"/>
</dbReference>
<evidence type="ECO:0000313" key="2">
    <source>
        <dbReference type="Proteomes" id="UP001595826"/>
    </source>
</evidence>